<proteinExistence type="predicted"/>
<reference evidence="1" key="1">
    <citation type="journal article" date="2019" name="Sci. Rep.">
        <title>Draft genome of Tanacetum cinerariifolium, the natural source of mosquito coil.</title>
        <authorList>
            <person name="Yamashiro T."/>
            <person name="Shiraishi A."/>
            <person name="Satake H."/>
            <person name="Nakayama K."/>
        </authorList>
    </citation>
    <scope>NUCLEOTIDE SEQUENCE</scope>
</reference>
<accession>A0A6L2LRT1</accession>
<evidence type="ECO:0000313" key="1">
    <source>
        <dbReference type="EMBL" id="GEU63172.1"/>
    </source>
</evidence>
<sequence length="68" mass="8087">MTKRRFKEAEMTRTAKAIENVLDAVIQIIVLENVQNHRRTRTKEHSSEVLRVIAVKKMMRRPKTRRVS</sequence>
<name>A0A6L2LRT1_TANCI</name>
<comment type="caution">
    <text evidence="1">The sequence shown here is derived from an EMBL/GenBank/DDBJ whole genome shotgun (WGS) entry which is preliminary data.</text>
</comment>
<dbReference type="AlphaFoldDB" id="A0A6L2LRT1"/>
<organism evidence="1">
    <name type="scientific">Tanacetum cinerariifolium</name>
    <name type="common">Dalmatian daisy</name>
    <name type="synonym">Chrysanthemum cinerariifolium</name>
    <dbReference type="NCBI Taxonomy" id="118510"/>
    <lineage>
        <taxon>Eukaryota</taxon>
        <taxon>Viridiplantae</taxon>
        <taxon>Streptophyta</taxon>
        <taxon>Embryophyta</taxon>
        <taxon>Tracheophyta</taxon>
        <taxon>Spermatophyta</taxon>
        <taxon>Magnoliopsida</taxon>
        <taxon>eudicotyledons</taxon>
        <taxon>Gunneridae</taxon>
        <taxon>Pentapetalae</taxon>
        <taxon>asterids</taxon>
        <taxon>campanulids</taxon>
        <taxon>Asterales</taxon>
        <taxon>Asteraceae</taxon>
        <taxon>Asteroideae</taxon>
        <taxon>Anthemideae</taxon>
        <taxon>Anthemidinae</taxon>
        <taxon>Tanacetum</taxon>
    </lineage>
</organism>
<gene>
    <name evidence="1" type="ORF">Tci_035150</name>
</gene>
<dbReference type="EMBL" id="BKCJ010004801">
    <property type="protein sequence ID" value="GEU63172.1"/>
    <property type="molecule type" value="Genomic_DNA"/>
</dbReference>
<protein>
    <submittedName>
        <fullName evidence="1">Uncharacterized protein</fullName>
    </submittedName>
</protein>